<evidence type="ECO:0000313" key="1">
    <source>
        <dbReference type="EMBL" id="OQD90887.1"/>
    </source>
</evidence>
<gene>
    <name evidence="1" type="ORF">PENANT_c001G01621</name>
</gene>
<comment type="caution">
    <text evidence="1">The sequence shown here is derived from an EMBL/GenBank/DDBJ whole genome shotgun (WGS) entry which is preliminary data.</text>
</comment>
<sequence length="20" mass="2261">MATAGYLILIYLDPMLDCED</sequence>
<protein>
    <submittedName>
        <fullName evidence="1">Uncharacterized protein</fullName>
    </submittedName>
</protein>
<proteinExistence type="predicted"/>
<name>A0A1V6QPH1_9EURO</name>
<accession>A0A1V6QPH1</accession>
<dbReference type="EMBL" id="MDYN01000001">
    <property type="protein sequence ID" value="OQD90887.1"/>
    <property type="molecule type" value="Genomic_DNA"/>
</dbReference>
<organism evidence="1 2">
    <name type="scientific">Penicillium antarcticum</name>
    <dbReference type="NCBI Taxonomy" id="416450"/>
    <lineage>
        <taxon>Eukaryota</taxon>
        <taxon>Fungi</taxon>
        <taxon>Dikarya</taxon>
        <taxon>Ascomycota</taxon>
        <taxon>Pezizomycotina</taxon>
        <taxon>Eurotiomycetes</taxon>
        <taxon>Eurotiomycetidae</taxon>
        <taxon>Eurotiales</taxon>
        <taxon>Aspergillaceae</taxon>
        <taxon>Penicillium</taxon>
    </lineage>
</organism>
<keyword evidence="2" id="KW-1185">Reference proteome</keyword>
<evidence type="ECO:0000313" key="2">
    <source>
        <dbReference type="Proteomes" id="UP000191672"/>
    </source>
</evidence>
<reference evidence="2" key="1">
    <citation type="journal article" date="2017" name="Nat. Microbiol.">
        <title>Global analysis of biosynthetic gene clusters reveals vast potential of secondary metabolite production in Penicillium species.</title>
        <authorList>
            <person name="Nielsen J.C."/>
            <person name="Grijseels S."/>
            <person name="Prigent S."/>
            <person name="Ji B."/>
            <person name="Dainat J."/>
            <person name="Nielsen K.F."/>
            <person name="Frisvad J.C."/>
            <person name="Workman M."/>
            <person name="Nielsen J."/>
        </authorList>
    </citation>
    <scope>NUCLEOTIDE SEQUENCE [LARGE SCALE GENOMIC DNA]</scope>
    <source>
        <strain evidence="2">IBT 31811</strain>
    </source>
</reference>
<dbReference type="AlphaFoldDB" id="A0A1V6QPH1"/>
<dbReference type="Proteomes" id="UP000191672">
    <property type="component" value="Unassembled WGS sequence"/>
</dbReference>